<accession>A0A5B0WAP2</accession>
<gene>
    <name evidence="2" type="ORF">FP026_07495</name>
</gene>
<evidence type="ECO:0000259" key="1">
    <source>
        <dbReference type="Pfam" id="PF13460"/>
    </source>
</evidence>
<dbReference type="RefSeq" id="WP_149633989.1">
    <property type="nucleotide sequence ID" value="NZ_VNIP01000004.1"/>
</dbReference>
<dbReference type="Proteomes" id="UP000323608">
    <property type="component" value="Unassembled WGS sequence"/>
</dbReference>
<protein>
    <submittedName>
        <fullName evidence="2">NmrA family protein</fullName>
    </submittedName>
</protein>
<dbReference type="Gene3D" id="3.40.50.720">
    <property type="entry name" value="NAD(P)-binding Rossmann-like Domain"/>
    <property type="match status" value="1"/>
</dbReference>
<dbReference type="OrthoDB" id="109735at2"/>
<evidence type="ECO:0000313" key="3">
    <source>
        <dbReference type="Proteomes" id="UP000323608"/>
    </source>
</evidence>
<dbReference type="InterPro" id="IPR036291">
    <property type="entry name" value="NAD(P)-bd_dom_sf"/>
</dbReference>
<evidence type="ECO:0000313" key="2">
    <source>
        <dbReference type="EMBL" id="KAA1183862.1"/>
    </source>
</evidence>
<sequence length="289" mass="31233">MKYLITGATGNIGSLVTERLIGAGATPCLLTRKPEKTRTVFGDRVEIRLGNLAGSRTDLADVFQGCDALFLINIGPHLGERDRTCALAERDAGVRHLVKLSTLDVETGVGTGPWHARGEEAIRASGVYHTFIRSSALMSNALSWADSIRDDGVLSSSTGDGKIAFIHPDDIADVVVSILTGREPRNESPVITGPEALSYRRMATAIGEAIGISVRYETLSDADAMTDALLWADHAYAEALVDIWRAIREGRLATVSDGVQQLLRRPPKNFGDWIDENVGYFAKKAGRSQ</sequence>
<dbReference type="PANTHER" id="PTHR43162:SF1">
    <property type="entry name" value="PRESTALK A DIFFERENTIATION PROTEIN A"/>
    <property type="match status" value="1"/>
</dbReference>
<comment type="caution">
    <text evidence="2">The sequence shown here is derived from an EMBL/GenBank/DDBJ whole genome shotgun (WGS) entry which is preliminary data.</text>
</comment>
<feature type="domain" description="NAD(P)-binding" evidence="1">
    <location>
        <begin position="7"/>
        <end position="180"/>
    </location>
</feature>
<dbReference type="PANTHER" id="PTHR43162">
    <property type="match status" value="1"/>
</dbReference>
<dbReference type="EMBL" id="VNIP01000004">
    <property type="protein sequence ID" value="KAA1183862.1"/>
    <property type="molecule type" value="Genomic_DNA"/>
</dbReference>
<dbReference type="Pfam" id="PF13460">
    <property type="entry name" value="NAD_binding_10"/>
    <property type="match status" value="1"/>
</dbReference>
<proteinExistence type="predicted"/>
<name>A0A5B0WAP2_RHITR</name>
<organism evidence="2 3">
    <name type="scientific">Rhizobium tropici</name>
    <dbReference type="NCBI Taxonomy" id="398"/>
    <lineage>
        <taxon>Bacteria</taxon>
        <taxon>Pseudomonadati</taxon>
        <taxon>Pseudomonadota</taxon>
        <taxon>Alphaproteobacteria</taxon>
        <taxon>Hyphomicrobiales</taxon>
        <taxon>Rhizobiaceae</taxon>
        <taxon>Rhizobium/Agrobacterium group</taxon>
        <taxon>Rhizobium</taxon>
    </lineage>
</organism>
<dbReference type="SUPFAM" id="SSF51735">
    <property type="entry name" value="NAD(P)-binding Rossmann-fold domains"/>
    <property type="match status" value="1"/>
</dbReference>
<dbReference type="InterPro" id="IPR016040">
    <property type="entry name" value="NAD(P)-bd_dom"/>
</dbReference>
<dbReference type="Gene3D" id="3.90.25.10">
    <property type="entry name" value="UDP-galactose 4-epimerase, domain 1"/>
    <property type="match status" value="1"/>
</dbReference>
<reference evidence="2 3" key="1">
    <citation type="submission" date="2019-07" db="EMBL/GenBank/DDBJ databases">
        <title>The Draft Genome Sequence of Rhizobium tropici SARCC-755 Associated with Superior Nodulation on Pigeonpea (Cajanus cajan (L.) Millsp.).</title>
        <authorList>
            <person name="Bopape F.L."/>
            <person name="Hassen A.I."/>
            <person name="Swanevelder Z.H."/>
            <person name="Gwata E.T."/>
        </authorList>
    </citation>
    <scope>NUCLEOTIDE SEQUENCE [LARGE SCALE GENOMIC DNA]</scope>
    <source>
        <strain evidence="2 3">SARCC-755</strain>
    </source>
</reference>
<dbReference type="AlphaFoldDB" id="A0A5B0WAP2"/>
<dbReference type="InterPro" id="IPR051604">
    <property type="entry name" value="Ergot_Alk_Oxidoreductase"/>
</dbReference>